<evidence type="ECO:0000256" key="1">
    <source>
        <dbReference type="ARBA" id="ARBA00008486"/>
    </source>
</evidence>
<dbReference type="InterPro" id="IPR011990">
    <property type="entry name" value="TPR-like_helical_dom_sf"/>
</dbReference>
<dbReference type="PANTHER" id="PTHR13891:SF1">
    <property type="entry name" value="CYTOCHROME C OXIDASE ASSEMBLY FACTOR 7"/>
    <property type="match status" value="1"/>
</dbReference>
<accession>A0AAW2I6H2</accession>
<dbReference type="AlphaFoldDB" id="A0AAW2I6H2"/>
<comment type="similarity">
    <text evidence="1">Belongs to the hcp beta-lactamase family.</text>
</comment>
<name>A0AAW2I6H2_9NEOP</name>
<dbReference type="InterPro" id="IPR006597">
    <property type="entry name" value="Sel1-like"/>
</dbReference>
<sequence length="227" mass="25723">MFDFKNDKEAEEYIKRLGVEYRFGCFSEKNPEVCQLLGDYLDAIKKDFEKAGKIYKTNCDEYNFPKSCHSYGNYALVGKGQEKGNVAVAYTYYSKACELGVAKSCLNAGLMDVNGSVSGRREKNLHKGVESLDKACELGNDYACFYLAGIYMTDDIMQRDMKQAFKYSEKACELGSMFACSNLSIMYKKGEGVEKNEEMSQKMKKKADEIREEHESNLVIEFGRGSN</sequence>
<dbReference type="EMBL" id="JARGDH010000002">
    <property type="protein sequence ID" value="KAL0277710.1"/>
    <property type="molecule type" value="Genomic_DNA"/>
</dbReference>
<organism evidence="3">
    <name type="scientific">Menopon gallinae</name>
    <name type="common">poultry shaft louse</name>
    <dbReference type="NCBI Taxonomy" id="328185"/>
    <lineage>
        <taxon>Eukaryota</taxon>
        <taxon>Metazoa</taxon>
        <taxon>Ecdysozoa</taxon>
        <taxon>Arthropoda</taxon>
        <taxon>Hexapoda</taxon>
        <taxon>Insecta</taxon>
        <taxon>Pterygota</taxon>
        <taxon>Neoptera</taxon>
        <taxon>Paraneoptera</taxon>
        <taxon>Psocodea</taxon>
        <taxon>Troctomorpha</taxon>
        <taxon>Phthiraptera</taxon>
        <taxon>Amblycera</taxon>
        <taxon>Menoponidae</taxon>
        <taxon>Menopon</taxon>
    </lineage>
</organism>
<evidence type="ECO:0000256" key="2">
    <source>
        <dbReference type="ARBA" id="ARBA00022737"/>
    </source>
</evidence>
<evidence type="ECO:0000313" key="3">
    <source>
        <dbReference type="EMBL" id="KAL0277710.1"/>
    </source>
</evidence>
<reference evidence="3" key="1">
    <citation type="journal article" date="2024" name="Gigascience">
        <title>Chromosome-level genome of the poultry shaft louse Menopon gallinae provides insight into the host-switching and adaptive evolution of parasitic lice.</title>
        <authorList>
            <person name="Xu Y."/>
            <person name="Ma L."/>
            <person name="Liu S."/>
            <person name="Liang Y."/>
            <person name="Liu Q."/>
            <person name="He Z."/>
            <person name="Tian L."/>
            <person name="Duan Y."/>
            <person name="Cai W."/>
            <person name="Li H."/>
            <person name="Song F."/>
        </authorList>
    </citation>
    <scope>NUCLEOTIDE SEQUENCE</scope>
    <source>
        <strain evidence="3">Cailab_2023a</strain>
    </source>
</reference>
<keyword evidence="2" id="KW-0677">Repeat</keyword>
<dbReference type="InterPro" id="IPR040239">
    <property type="entry name" value="HcpB-like"/>
</dbReference>
<comment type="caution">
    <text evidence="3">The sequence shown here is derived from an EMBL/GenBank/DDBJ whole genome shotgun (WGS) entry which is preliminary data.</text>
</comment>
<protein>
    <submittedName>
        <fullName evidence="3">Uncharacterized protein</fullName>
    </submittedName>
</protein>
<gene>
    <name evidence="3" type="ORF">PYX00_004904</name>
</gene>
<dbReference type="SUPFAM" id="SSF81901">
    <property type="entry name" value="HCP-like"/>
    <property type="match status" value="1"/>
</dbReference>
<dbReference type="Gene3D" id="1.25.40.10">
    <property type="entry name" value="Tetratricopeptide repeat domain"/>
    <property type="match status" value="1"/>
</dbReference>
<dbReference type="PANTHER" id="PTHR13891">
    <property type="entry name" value="CYTOCHROME C OXIDASE ASSEMBLY FACTOR 7"/>
    <property type="match status" value="1"/>
</dbReference>
<dbReference type="GO" id="GO:0005758">
    <property type="term" value="C:mitochondrial intermembrane space"/>
    <property type="evidence" value="ECO:0007669"/>
    <property type="project" value="TreeGrafter"/>
</dbReference>
<dbReference type="SMART" id="SM00671">
    <property type="entry name" value="SEL1"/>
    <property type="match status" value="5"/>
</dbReference>
<proteinExistence type="inferred from homology"/>
<dbReference type="Pfam" id="PF08238">
    <property type="entry name" value="Sel1"/>
    <property type="match status" value="4"/>
</dbReference>